<organism evidence="3">
    <name type="scientific">Siphoviridae sp. ctfbh2</name>
    <dbReference type="NCBI Taxonomy" id="2827909"/>
    <lineage>
        <taxon>Viruses</taxon>
        <taxon>Duplodnaviria</taxon>
        <taxon>Heunggongvirae</taxon>
        <taxon>Uroviricota</taxon>
        <taxon>Caudoviricetes</taxon>
    </lineage>
</organism>
<protein>
    <submittedName>
        <fullName evidence="3">NON-STRUCTURAL PROTEIN 3 PROTEIN, STRUCTURAL GENOMICS, MARSEILLES</fullName>
    </submittedName>
</protein>
<sequence length="340" mass="36849">MEKKFTPDNIQELKENQIFVFGSNMNGNHAGGAARLAVERFGAIMGRAEGIQGQSYAIPTLDEDMEKVTEEDLINYLGNLRHFANEHPEKEFLLTAIGTGIAGFDTNYMAYMVLRANLPGNVTIPEEFSKIKGFKGFNSDMTCRDFKYDEGKDYKEQGDISVCSKGFHFCLHPLDVFGYYPPAYIGMNKFHEVEGSGEMDVDIDDTKIACSKIHIGAELSIKSIVDAAIKFTFSKCKWVKGKIATGDQGAASATGDQGAASATGNRGAASATGKESIALAAGKDCKAKGALGCWIVLAERGEWDGNTYPIVSVKAFKVDGKSIKEDTFYTLVNGEAVEAD</sequence>
<feature type="region of interest" description="Disordered" evidence="1">
    <location>
        <begin position="248"/>
        <end position="268"/>
    </location>
</feature>
<dbReference type="InterPro" id="IPR056083">
    <property type="entry name" value="DUF7666"/>
</dbReference>
<reference evidence="3" key="1">
    <citation type="journal article" date="2021" name="Proc. Natl. Acad. Sci. U.S.A.">
        <title>A Catalog of Tens of Thousands of Viruses from Human Metagenomes Reveals Hidden Associations with Chronic Diseases.</title>
        <authorList>
            <person name="Tisza M.J."/>
            <person name="Buck C.B."/>
        </authorList>
    </citation>
    <scope>NUCLEOTIDE SEQUENCE</scope>
    <source>
        <strain evidence="3">Ctfbh2</strain>
    </source>
</reference>
<dbReference type="Pfam" id="PF24703">
    <property type="entry name" value="DUF7666"/>
    <property type="match status" value="1"/>
</dbReference>
<accession>A0A8S5T5A3</accession>
<proteinExistence type="predicted"/>
<evidence type="ECO:0000256" key="1">
    <source>
        <dbReference type="SAM" id="MobiDB-lite"/>
    </source>
</evidence>
<dbReference type="EMBL" id="BK032744">
    <property type="protein sequence ID" value="DAF57954.1"/>
    <property type="molecule type" value="Genomic_DNA"/>
</dbReference>
<evidence type="ECO:0000313" key="3">
    <source>
        <dbReference type="EMBL" id="DAF57954.1"/>
    </source>
</evidence>
<evidence type="ECO:0000259" key="2">
    <source>
        <dbReference type="Pfam" id="PF24703"/>
    </source>
</evidence>
<feature type="domain" description="DUF7666" evidence="2">
    <location>
        <begin position="131"/>
        <end position="226"/>
    </location>
</feature>
<name>A0A8S5T5A3_9CAUD</name>